<evidence type="ECO:0000313" key="3">
    <source>
        <dbReference type="Proteomes" id="UP001233999"/>
    </source>
</evidence>
<keyword evidence="1" id="KW-1133">Transmembrane helix</keyword>
<comment type="caution">
    <text evidence="2">The sequence shown here is derived from an EMBL/GenBank/DDBJ whole genome shotgun (WGS) entry which is preliminary data.</text>
</comment>
<proteinExistence type="predicted"/>
<evidence type="ECO:0000313" key="2">
    <source>
        <dbReference type="EMBL" id="KAJ9580834.1"/>
    </source>
</evidence>
<protein>
    <submittedName>
        <fullName evidence="2">Uncharacterized protein</fullName>
    </submittedName>
</protein>
<organism evidence="2 3">
    <name type="scientific">Diploptera punctata</name>
    <name type="common">Pacific beetle cockroach</name>
    <dbReference type="NCBI Taxonomy" id="6984"/>
    <lineage>
        <taxon>Eukaryota</taxon>
        <taxon>Metazoa</taxon>
        <taxon>Ecdysozoa</taxon>
        <taxon>Arthropoda</taxon>
        <taxon>Hexapoda</taxon>
        <taxon>Insecta</taxon>
        <taxon>Pterygota</taxon>
        <taxon>Neoptera</taxon>
        <taxon>Polyneoptera</taxon>
        <taxon>Dictyoptera</taxon>
        <taxon>Blattodea</taxon>
        <taxon>Blaberoidea</taxon>
        <taxon>Blaberidae</taxon>
        <taxon>Diplopterinae</taxon>
        <taxon>Diploptera</taxon>
    </lineage>
</organism>
<dbReference type="Proteomes" id="UP001233999">
    <property type="component" value="Unassembled WGS sequence"/>
</dbReference>
<dbReference type="AlphaFoldDB" id="A0AAD7ZHK5"/>
<keyword evidence="1" id="KW-0472">Membrane</keyword>
<keyword evidence="1" id="KW-0812">Transmembrane</keyword>
<reference evidence="2" key="2">
    <citation type="submission" date="2023-05" db="EMBL/GenBank/DDBJ databases">
        <authorList>
            <person name="Fouks B."/>
        </authorList>
    </citation>
    <scope>NUCLEOTIDE SEQUENCE</scope>
    <source>
        <strain evidence="2">Stay&amp;Tobe</strain>
        <tissue evidence="2">Testes</tissue>
    </source>
</reference>
<gene>
    <name evidence="2" type="ORF">L9F63_023992</name>
</gene>
<accession>A0AAD7ZHK5</accession>
<keyword evidence="3" id="KW-1185">Reference proteome</keyword>
<feature type="transmembrane region" description="Helical" evidence="1">
    <location>
        <begin position="12"/>
        <end position="30"/>
    </location>
</feature>
<sequence>SLQFNSNIVTFSFQFGLRVTAVITVILQILRDSYKISDSVIMSERSTTKVIKIIGQ</sequence>
<reference evidence="2" key="1">
    <citation type="journal article" date="2023" name="IScience">
        <title>Live-bearing cockroach genome reveals convergent evolutionary mechanisms linked to viviparity in insects and beyond.</title>
        <authorList>
            <person name="Fouks B."/>
            <person name="Harrison M.C."/>
            <person name="Mikhailova A.A."/>
            <person name="Marchal E."/>
            <person name="English S."/>
            <person name="Carruthers M."/>
            <person name="Jennings E.C."/>
            <person name="Chiamaka E.L."/>
            <person name="Frigard R.A."/>
            <person name="Pippel M."/>
            <person name="Attardo G.M."/>
            <person name="Benoit J.B."/>
            <person name="Bornberg-Bauer E."/>
            <person name="Tobe S.S."/>
        </authorList>
    </citation>
    <scope>NUCLEOTIDE SEQUENCE</scope>
    <source>
        <strain evidence="2">Stay&amp;Tobe</strain>
    </source>
</reference>
<dbReference type="EMBL" id="JASPKZ010008133">
    <property type="protein sequence ID" value="KAJ9580834.1"/>
    <property type="molecule type" value="Genomic_DNA"/>
</dbReference>
<evidence type="ECO:0000256" key="1">
    <source>
        <dbReference type="SAM" id="Phobius"/>
    </source>
</evidence>
<name>A0AAD7ZHK5_DIPPU</name>
<feature type="non-terminal residue" evidence="2">
    <location>
        <position position="1"/>
    </location>
</feature>
<feature type="non-terminal residue" evidence="2">
    <location>
        <position position="56"/>
    </location>
</feature>